<keyword evidence="5" id="KW-0597">Phosphoprotein</keyword>
<dbReference type="FunFam" id="3.40.50.2000:FF:000109">
    <property type="entry name" value="Chitobiosyldiphosphodolichol beta-mannosyltransferase"/>
    <property type="match status" value="1"/>
</dbReference>
<comment type="caution">
    <text evidence="22">The sequence shown here is derived from an EMBL/GenBank/DDBJ whole genome shotgun (WGS) entry which is preliminary data.</text>
</comment>
<dbReference type="PANTHER" id="PTHR13036">
    <property type="entry name" value="BETA1,4 MANNOSYLTRANSFERASE"/>
    <property type="match status" value="1"/>
</dbReference>
<gene>
    <name evidence="22" type="ORF">SNE40_020263</name>
</gene>
<comment type="similarity">
    <text evidence="18">Belongs to the glycosyltransferase group 1 family. Glycosyltransferase 33 subfamily.</text>
</comment>
<dbReference type="Proteomes" id="UP001347796">
    <property type="component" value="Unassembled WGS sequence"/>
</dbReference>
<dbReference type="InterPro" id="IPR001296">
    <property type="entry name" value="Glyco_trans_1"/>
</dbReference>
<evidence type="ECO:0000256" key="17">
    <source>
        <dbReference type="ARBA" id="ARBA00056362"/>
    </source>
</evidence>
<evidence type="ECO:0000259" key="21">
    <source>
        <dbReference type="Pfam" id="PF00534"/>
    </source>
</evidence>
<reference evidence="22 23" key="1">
    <citation type="submission" date="2024-01" db="EMBL/GenBank/DDBJ databases">
        <title>The genome of the rayed Mediterranean limpet Patella caerulea (Linnaeus, 1758).</title>
        <authorList>
            <person name="Anh-Thu Weber A."/>
            <person name="Halstead-Nussloch G."/>
        </authorList>
    </citation>
    <scope>NUCLEOTIDE SEQUENCE [LARGE SCALE GENOMIC DNA]</scope>
    <source>
        <strain evidence="22">AATW-2023a</strain>
        <tissue evidence="22">Whole specimen</tissue>
    </source>
</reference>
<keyword evidence="7" id="KW-0808">Transferase</keyword>
<evidence type="ECO:0000256" key="15">
    <source>
        <dbReference type="ARBA" id="ARBA00033088"/>
    </source>
</evidence>
<dbReference type="AlphaFoldDB" id="A0AAN8G3U3"/>
<keyword evidence="9" id="KW-0256">Endoplasmic reticulum</keyword>
<accession>A0AAN8G3U3</accession>
<evidence type="ECO:0000256" key="11">
    <source>
        <dbReference type="ARBA" id="ARBA00022989"/>
    </source>
</evidence>
<dbReference type="Pfam" id="PF00534">
    <property type="entry name" value="Glycos_transf_1"/>
    <property type="match status" value="1"/>
</dbReference>
<keyword evidence="12 20" id="KW-0472">Membrane</keyword>
<dbReference type="PANTHER" id="PTHR13036:SF0">
    <property type="entry name" value="CHITOBIOSYLDIPHOSPHODOLICHOL BETA-MANNOSYLTRANSFERASE"/>
    <property type="match status" value="1"/>
</dbReference>
<dbReference type="InterPro" id="IPR026051">
    <property type="entry name" value="ALG1-like"/>
</dbReference>
<name>A0AAN8G3U3_PATCE</name>
<evidence type="ECO:0000313" key="23">
    <source>
        <dbReference type="Proteomes" id="UP001347796"/>
    </source>
</evidence>
<evidence type="ECO:0000313" key="22">
    <source>
        <dbReference type="EMBL" id="KAK6169162.1"/>
    </source>
</evidence>
<dbReference type="FunFam" id="3.40.50.2000:FF:000096">
    <property type="entry name" value="ALG1, chitobiosyldiphosphodolichol beta-mannosyltransferase"/>
    <property type="match status" value="1"/>
</dbReference>
<evidence type="ECO:0000256" key="13">
    <source>
        <dbReference type="ARBA" id="ARBA00031434"/>
    </source>
</evidence>
<evidence type="ECO:0000256" key="2">
    <source>
        <dbReference type="ARBA" id="ARBA00004922"/>
    </source>
</evidence>
<evidence type="ECO:0000256" key="8">
    <source>
        <dbReference type="ARBA" id="ARBA00022692"/>
    </source>
</evidence>
<dbReference type="EC" id="2.4.1.142" evidence="3"/>
<comment type="pathway">
    <text evidence="2">Protein modification; protein glycosylation.</text>
</comment>
<keyword evidence="11 20" id="KW-1133">Transmembrane helix</keyword>
<dbReference type="CDD" id="cd03816">
    <property type="entry name" value="GT33_ALG1-like"/>
    <property type="match status" value="1"/>
</dbReference>
<keyword evidence="8 20" id="KW-0812">Transmembrane</keyword>
<evidence type="ECO:0000256" key="7">
    <source>
        <dbReference type="ARBA" id="ARBA00022679"/>
    </source>
</evidence>
<keyword evidence="23" id="KW-1185">Reference proteome</keyword>
<feature type="domain" description="Glycosyl transferase family 1" evidence="21">
    <location>
        <begin position="275"/>
        <end position="438"/>
    </location>
</feature>
<feature type="transmembrane region" description="Helical" evidence="20">
    <location>
        <begin position="157"/>
        <end position="179"/>
    </location>
</feature>
<evidence type="ECO:0000256" key="6">
    <source>
        <dbReference type="ARBA" id="ARBA00022676"/>
    </source>
</evidence>
<evidence type="ECO:0000256" key="3">
    <source>
        <dbReference type="ARBA" id="ARBA00012611"/>
    </source>
</evidence>
<evidence type="ECO:0000256" key="4">
    <source>
        <dbReference type="ARBA" id="ARBA00015841"/>
    </source>
</evidence>
<dbReference type="GO" id="GO:0004578">
    <property type="term" value="F:chitobiosyldiphosphodolichol beta-mannosyltransferase activity"/>
    <property type="evidence" value="ECO:0007669"/>
    <property type="project" value="UniProtKB-EC"/>
</dbReference>
<dbReference type="SUPFAM" id="SSF53756">
    <property type="entry name" value="UDP-Glycosyltransferase/glycogen phosphorylase"/>
    <property type="match status" value="1"/>
</dbReference>
<evidence type="ECO:0000256" key="9">
    <source>
        <dbReference type="ARBA" id="ARBA00022824"/>
    </source>
</evidence>
<comment type="function">
    <text evidence="17">Mannosyltransferase that operates in the biosynthetic pathway of dolichol-linked oligosaccharides, the glycan precursors employed in protein asparagine (N)-glycosylation. The assembly of dolichol-linked oligosaccharides begins on the cytosolic side of the endoplasmic reticulum membrane and finishes in its lumen. The sequential addition of sugars to dolichol pyrophosphate produces dolichol-linked oligosaccharides containing fourteen sugars, including two GlcNAcs, nine mannoses and three glucoses. Once assembled, the oligosaccharide is transferred from the lipid to nascent proteins by oligosaccharyltransferases. Catalyzes, on the cytoplasmic face of the endoplasmic reticulum, the addition of the first mannose residues to the dolichol-linked oligosaccharide chain, to produce Man1GlcNAc(2)-PP-dolichol core oligosaccharide. Man1GlcNAc(2)-PP-dolichol is a substrate for ALG2, the following enzyme in the biosynthetic pathway.</text>
</comment>
<dbReference type="EMBL" id="JAZGQO010000015">
    <property type="protein sequence ID" value="KAK6169162.1"/>
    <property type="molecule type" value="Genomic_DNA"/>
</dbReference>
<proteinExistence type="inferred from homology"/>
<keyword evidence="10" id="KW-0735">Signal-anchor</keyword>
<evidence type="ECO:0000256" key="10">
    <source>
        <dbReference type="ARBA" id="ARBA00022968"/>
    </source>
</evidence>
<evidence type="ECO:0000256" key="5">
    <source>
        <dbReference type="ARBA" id="ARBA00022553"/>
    </source>
</evidence>
<comment type="catalytic activity">
    <reaction evidence="16">
        <text>an N,N'-diacetylchitobiosyl-diphospho-di-trans,poly-cis-dolichol + GDP-alpha-D-mannose = a beta-D-Man-(1-&gt;4)-beta-D-GlcNAc-(1-&gt;4)-alpha-D-GlcNAc-diphospho-di-trans,poly-cis-dolichol + GDP + H(+)</text>
        <dbReference type="Rhea" id="RHEA:13865"/>
        <dbReference type="Rhea" id="RHEA-COMP:19510"/>
        <dbReference type="Rhea" id="RHEA-COMP:19511"/>
        <dbReference type="ChEBI" id="CHEBI:15378"/>
        <dbReference type="ChEBI" id="CHEBI:57269"/>
        <dbReference type="ChEBI" id="CHEBI:57527"/>
        <dbReference type="ChEBI" id="CHEBI:58189"/>
        <dbReference type="ChEBI" id="CHEBI:58472"/>
        <dbReference type="EC" id="2.4.1.142"/>
    </reaction>
    <physiologicalReaction direction="left-to-right" evidence="16">
        <dbReference type="Rhea" id="RHEA:13866"/>
    </physiologicalReaction>
</comment>
<evidence type="ECO:0000256" key="1">
    <source>
        <dbReference type="ARBA" id="ARBA00004389"/>
    </source>
</evidence>
<evidence type="ECO:0000256" key="20">
    <source>
        <dbReference type="SAM" id="Phobius"/>
    </source>
</evidence>
<organism evidence="22 23">
    <name type="scientific">Patella caerulea</name>
    <name type="common">Rayed Mediterranean limpet</name>
    <dbReference type="NCBI Taxonomy" id="87958"/>
    <lineage>
        <taxon>Eukaryota</taxon>
        <taxon>Metazoa</taxon>
        <taxon>Spiralia</taxon>
        <taxon>Lophotrochozoa</taxon>
        <taxon>Mollusca</taxon>
        <taxon>Gastropoda</taxon>
        <taxon>Patellogastropoda</taxon>
        <taxon>Patelloidea</taxon>
        <taxon>Patellidae</taxon>
        <taxon>Patella</taxon>
    </lineage>
</organism>
<feature type="transmembrane region" description="Helical" evidence="20">
    <location>
        <begin position="6"/>
        <end position="22"/>
    </location>
</feature>
<sequence>MLYTLQIIVVAPIVFVLLYLLLNYHVKGKKSVCIVVLGDIGRSPRMQYHAVSFAEEGYNVDIVGYGGSKPIEQIEGNDKISLSHLTEPPHFIKKLPKLIGYVVKVLWQSVNLGWILLLLPKSGCLLLQNPPSIPTIAISWIVCLLRSSKLLIDWHNYGFTILSLALGPAHLLVRFLKWYDSFFGRLSSINLCVTNAMKGDLKKSWGIEAVTLYDRPPPRFQKASLAARHDLFVKLSKEYTSFKPSKSKTSGREETVFTIKNSFGELSYQDNRPALIISSTSWTEDEDFGLLLSALQEYEKFVEANDCSLPNVLCVITGKGPLKEHYRQKIDDIEWKHVSFCLPWLEPEDYPVLLGSSDLGVCLHKSSSGLDLPMKVVDMFGCGLPVCAVNFDCLTELVQHNKNGMIFSDSDVLSSQLKELLNGFPADQSKLTAMRRNIKTFQAVRWHDQWKKVVLPLLQVAEDKQKID</sequence>
<keyword evidence="6" id="KW-0328">Glycosyltransferase</keyword>
<evidence type="ECO:0000256" key="16">
    <source>
        <dbReference type="ARBA" id="ARBA00045071"/>
    </source>
</evidence>
<evidence type="ECO:0000256" key="18">
    <source>
        <dbReference type="ARBA" id="ARBA00061237"/>
    </source>
</evidence>
<evidence type="ECO:0000256" key="14">
    <source>
        <dbReference type="ARBA" id="ARBA00031566"/>
    </source>
</evidence>
<protein>
    <recommendedName>
        <fullName evidence="4">Chitobiosyldiphosphodolichol beta-mannosyltransferase</fullName>
        <ecNumber evidence="3">2.4.1.142</ecNumber>
    </recommendedName>
    <alternativeName>
        <fullName evidence="19">Asparagine-linked glycosylation protein 1 homolog</fullName>
    </alternativeName>
    <alternativeName>
        <fullName evidence="14">Beta-1,4-mannosyltransferase</fullName>
    </alternativeName>
    <alternativeName>
        <fullName evidence="15">GDP-Man:GlcNAc2-PP-dolichol mannosyltransferase</fullName>
    </alternativeName>
    <alternativeName>
        <fullName evidence="13">GDP-mannose-dolichol diphosphochitobiose mannosyltransferase</fullName>
    </alternativeName>
</protein>
<dbReference type="Gene3D" id="3.40.50.2000">
    <property type="entry name" value="Glycogen Phosphorylase B"/>
    <property type="match status" value="1"/>
</dbReference>
<evidence type="ECO:0000256" key="12">
    <source>
        <dbReference type="ARBA" id="ARBA00023136"/>
    </source>
</evidence>
<comment type="subcellular location">
    <subcellularLocation>
        <location evidence="1">Endoplasmic reticulum membrane</location>
        <topology evidence="1">Single-pass membrane protein</topology>
    </subcellularLocation>
</comment>
<dbReference type="GO" id="GO:0005789">
    <property type="term" value="C:endoplasmic reticulum membrane"/>
    <property type="evidence" value="ECO:0007669"/>
    <property type="project" value="UniProtKB-SubCell"/>
</dbReference>
<evidence type="ECO:0000256" key="19">
    <source>
        <dbReference type="ARBA" id="ARBA00082785"/>
    </source>
</evidence>